<accession>A0A2N6CVN4</accession>
<proteinExistence type="predicted"/>
<organism evidence="1 2">
    <name type="scientific">Sedimenticola selenatireducens</name>
    <dbReference type="NCBI Taxonomy" id="191960"/>
    <lineage>
        <taxon>Bacteria</taxon>
        <taxon>Pseudomonadati</taxon>
        <taxon>Pseudomonadota</taxon>
        <taxon>Gammaproteobacteria</taxon>
        <taxon>Chromatiales</taxon>
        <taxon>Sedimenticolaceae</taxon>
        <taxon>Sedimenticola</taxon>
    </lineage>
</organism>
<sequence>MPVKVDGKTAVLTRFEKRSGENNGLYGEHISTVTTEDGRLKGFVRMDLKNVVTDPKVLPQPARAKAIADGYLTEVASDLLQDREILWVDVHEETLRISHGADSYQDVKVQGMKVKSRNTRTGLYFWVIVGADEEVMVFERDIRWIIFPGKRGTEKWLHDAWLAKKLGGELPHSE</sequence>
<dbReference type="EMBL" id="PKUN01000021">
    <property type="protein sequence ID" value="PLX61233.1"/>
    <property type="molecule type" value="Genomic_DNA"/>
</dbReference>
<dbReference type="AlphaFoldDB" id="A0A2N6CVN4"/>
<evidence type="ECO:0000313" key="1">
    <source>
        <dbReference type="EMBL" id="PLX61233.1"/>
    </source>
</evidence>
<name>A0A2N6CVN4_9GAMM</name>
<protein>
    <submittedName>
        <fullName evidence="1">Uncharacterized protein</fullName>
    </submittedName>
</protein>
<comment type="caution">
    <text evidence="1">The sequence shown here is derived from an EMBL/GenBank/DDBJ whole genome shotgun (WGS) entry which is preliminary data.</text>
</comment>
<gene>
    <name evidence="1" type="ORF">C0630_11690</name>
</gene>
<evidence type="ECO:0000313" key="2">
    <source>
        <dbReference type="Proteomes" id="UP000235015"/>
    </source>
</evidence>
<reference evidence="1 2" key="1">
    <citation type="submission" date="2017-11" db="EMBL/GenBank/DDBJ databases">
        <title>Genome-resolved metagenomics identifies genetic mobility, metabolic interactions, and unexpected diversity in perchlorate-reducing communities.</title>
        <authorList>
            <person name="Barnum T.P."/>
            <person name="Figueroa I.A."/>
            <person name="Carlstrom C.I."/>
            <person name="Lucas L.N."/>
            <person name="Engelbrektson A.L."/>
            <person name="Coates J.D."/>
        </authorList>
    </citation>
    <scope>NUCLEOTIDE SEQUENCE [LARGE SCALE GENOMIC DNA]</scope>
    <source>
        <strain evidence="1">BM301</strain>
    </source>
</reference>
<dbReference type="Proteomes" id="UP000235015">
    <property type="component" value="Unassembled WGS sequence"/>
</dbReference>